<dbReference type="InterPro" id="IPR013320">
    <property type="entry name" value="ConA-like_dom_sf"/>
</dbReference>
<dbReference type="SUPFAM" id="SSF49899">
    <property type="entry name" value="Concanavalin A-like lectins/glucanases"/>
    <property type="match status" value="1"/>
</dbReference>
<evidence type="ECO:0000256" key="5">
    <source>
        <dbReference type="SAM" id="SignalP"/>
    </source>
</evidence>
<feature type="chain" id="PRO_5043979643" evidence="5">
    <location>
        <begin position="26"/>
        <end position="576"/>
    </location>
</feature>
<dbReference type="PROSITE" id="PS00609">
    <property type="entry name" value="GLYCOSYL_HYDROL_F32"/>
    <property type="match status" value="1"/>
</dbReference>
<evidence type="ECO:0000256" key="3">
    <source>
        <dbReference type="ARBA" id="ARBA00023295"/>
    </source>
</evidence>
<reference evidence="8" key="1">
    <citation type="submission" date="2024-03" db="EMBL/GenBank/DDBJ databases">
        <title>WGS assembly of Saponaria officinalis var. Norfolk2.</title>
        <authorList>
            <person name="Jenkins J."/>
            <person name="Shu S."/>
            <person name="Grimwood J."/>
            <person name="Barry K."/>
            <person name="Goodstein D."/>
            <person name="Schmutz J."/>
            <person name="Leebens-Mack J."/>
            <person name="Osbourn A."/>
        </authorList>
    </citation>
    <scope>NUCLEOTIDE SEQUENCE [LARGE SCALE GENOMIC DNA]</scope>
    <source>
        <strain evidence="8">JIC</strain>
    </source>
</reference>
<evidence type="ECO:0000256" key="4">
    <source>
        <dbReference type="RuleBase" id="RU362110"/>
    </source>
</evidence>
<dbReference type="CDD" id="cd18624">
    <property type="entry name" value="GH32_Fruct1-like"/>
    <property type="match status" value="1"/>
</dbReference>
<evidence type="ECO:0000259" key="6">
    <source>
        <dbReference type="Pfam" id="PF00251"/>
    </source>
</evidence>
<name>A0AAW1J8L7_SAPOF</name>
<dbReference type="InterPro" id="IPR050551">
    <property type="entry name" value="Fructan_Metab_Enzymes"/>
</dbReference>
<accession>A0AAW1J8L7</accession>
<comment type="similarity">
    <text evidence="1 4">Belongs to the glycosyl hydrolase 32 family.</text>
</comment>
<dbReference type="Gene3D" id="2.60.120.560">
    <property type="entry name" value="Exo-inulinase, domain 1"/>
    <property type="match status" value="1"/>
</dbReference>
<comment type="caution">
    <text evidence="8">The sequence shown here is derived from an EMBL/GenBank/DDBJ whole genome shotgun (WGS) entry which is preliminary data.</text>
</comment>
<dbReference type="InterPro" id="IPR018053">
    <property type="entry name" value="Glyco_hydro_32_AS"/>
</dbReference>
<dbReference type="InterPro" id="IPR023296">
    <property type="entry name" value="Glyco_hydro_beta-prop_sf"/>
</dbReference>
<feature type="signal peptide" evidence="5">
    <location>
        <begin position="1"/>
        <end position="25"/>
    </location>
</feature>
<evidence type="ECO:0000313" key="9">
    <source>
        <dbReference type="Proteomes" id="UP001443914"/>
    </source>
</evidence>
<dbReference type="SUPFAM" id="SSF75005">
    <property type="entry name" value="Arabinanase/levansucrase/invertase"/>
    <property type="match status" value="1"/>
</dbReference>
<evidence type="ECO:0000256" key="1">
    <source>
        <dbReference type="ARBA" id="ARBA00009902"/>
    </source>
</evidence>
<organism evidence="8 9">
    <name type="scientific">Saponaria officinalis</name>
    <name type="common">Common soapwort</name>
    <name type="synonym">Lychnis saponaria</name>
    <dbReference type="NCBI Taxonomy" id="3572"/>
    <lineage>
        <taxon>Eukaryota</taxon>
        <taxon>Viridiplantae</taxon>
        <taxon>Streptophyta</taxon>
        <taxon>Embryophyta</taxon>
        <taxon>Tracheophyta</taxon>
        <taxon>Spermatophyta</taxon>
        <taxon>Magnoliopsida</taxon>
        <taxon>eudicotyledons</taxon>
        <taxon>Gunneridae</taxon>
        <taxon>Pentapetalae</taxon>
        <taxon>Caryophyllales</taxon>
        <taxon>Caryophyllaceae</taxon>
        <taxon>Caryophylleae</taxon>
        <taxon>Saponaria</taxon>
    </lineage>
</organism>
<keyword evidence="2 4" id="KW-0378">Hydrolase</keyword>
<dbReference type="GO" id="GO:0004553">
    <property type="term" value="F:hydrolase activity, hydrolyzing O-glycosyl compounds"/>
    <property type="evidence" value="ECO:0007669"/>
    <property type="project" value="InterPro"/>
</dbReference>
<dbReference type="GO" id="GO:0005975">
    <property type="term" value="P:carbohydrate metabolic process"/>
    <property type="evidence" value="ECO:0007669"/>
    <property type="project" value="InterPro"/>
</dbReference>
<dbReference type="EMBL" id="JBDFQZ010000008">
    <property type="protein sequence ID" value="KAK9699752.1"/>
    <property type="molecule type" value="Genomic_DNA"/>
</dbReference>
<dbReference type="Pfam" id="PF08244">
    <property type="entry name" value="Glyco_hydro_32C"/>
    <property type="match status" value="1"/>
</dbReference>
<dbReference type="Gene3D" id="2.115.10.20">
    <property type="entry name" value="Glycosyl hydrolase domain, family 43"/>
    <property type="match status" value="1"/>
</dbReference>
<dbReference type="InterPro" id="IPR013148">
    <property type="entry name" value="Glyco_hydro_32_N"/>
</dbReference>
<gene>
    <name evidence="8" type="ORF">RND81_08G193900</name>
</gene>
<keyword evidence="3 4" id="KW-0326">Glycosidase</keyword>
<keyword evidence="9" id="KW-1185">Reference proteome</keyword>
<dbReference type="Pfam" id="PF00251">
    <property type="entry name" value="Glyco_hydro_32N"/>
    <property type="match status" value="1"/>
</dbReference>
<proteinExistence type="inferred from homology"/>
<evidence type="ECO:0000313" key="8">
    <source>
        <dbReference type="EMBL" id="KAK9699752.1"/>
    </source>
</evidence>
<dbReference type="SMART" id="SM00640">
    <property type="entry name" value="Glyco_32"/>
    <property type="match status" value="1"/>
</dbReference>
<evidence type="ECO:0000259" key="7">
    <source>
        <dbReference type="Pfam" id="PF08244"/>
    </source>
</evidence>
<dbReference type="Proteomes" id="UP001443914">
    <property type="component" value="Unassembled WGS sequence"/>
</dbReference>
<feature type="domain" description="Glycosyl hydrolase family 32 N-terminal" evidence="6">
    <location>
        <begin position="43"/>
        <end position="361"/>
    </location>
</feature>
<evidence type="ECO:0000256" key="2">
    <source>
        <dbReference type="ARBA" id="ARBA00022801"/>
    </source>
</evidence>
<protein>
    <submittedName>
        <fullName evidence="8">Uncharacterized protein</fullName>
    </submittedName>
</protein>
<feature type="domain" description="Glycosyl hydrolase family 32 C-terminal" evidence="7">
    <location>
        <begin position="364"/>
        <end position="557"/>
    </location>
</feature>
<dbReference type="AlphaFoldDB" id="A0AAW1J8L7"/>
<dbReference type="InterPro" id="IPR001362">
    <property type="entry name" value="Glyco_hydro_32"/>
</dbReference>
<sequence>MYNMTKTVFWAAFWCFIAVCHGAQATTEGGSNGSASPYRTGFHFQPPKNWMNDPNGPMYYKGVYHLFYQYNPYSAIWGNMTWGHSVSYDLINWINLEFALLPTDPYDIGGCFSGSVTMLRDSPVILYTGADIQNFQSQNLAYPKDPSDPFLREWYKCAHNPIMAPTDYGDIDPGSFRDPTTAWQSTDGTWQVLVGGKIDGRGLAFLYQSRDFVNWTRTDKPFHSSSKTGMWECPDFYPVSVEGKDGVENYLVKENAKFVLKASFLDHDHYVLGRYDEDMNEFEVERFDFMEGDVDLRYDYGGKFYASKSFFDGGKKRRILWAWVEEANGRADDVDKGWSGLQSFPREVWLSSSGNQLIQWPISEIESLRKDEVEIQDKVLKNGSIVDVVGITASQADVEVSFELPGLEEAEPMEPNWVDPQLLCAEKNGDVEGKFGPFGLLVLASQNLTEHTAVFFRVFKNDTGYVVLMCTDLSRSSLRKEVDKTSFGAFVDINPIEEKITLRVLIDHSIVESFGGEGKTCITNRVYPTLAINKDTKLHAFNKGMLSIKITELNAWSLKDAKFVPFTKRRKSPTKD</sequence>
<keyword evidence="5" id="KW-0732">Signal</keyword>
<dbReference type="PANTHER" id="PTHR31953">
    <property type="entry name" value="BETA-FRUCTOFURANOSIDASE, INSOLUBLE ISOENZYME CWINV1-RELATED"/>
    <property type="match status" value="1"/>
</dbReference>
<dbReference type="InterPro" id="IPR013189">
    <property type="entry name" value="Glyco_hydro_32_C"/>
</dbReference>
<dbReference type="FunFam" id="2.60.120.560:FF:000002">
    <property type="entry name" value="Beta-fructofuranosidase, insoluble isoenzyme CWINV1"/>
    <property type="match status" value="1"/>
</dbReference>